<evidence type="ECO:0000259" key="9">
    <source>
        <dbReference type="Pfam" id="PF04389"/>
    </source>
</evidence>
<dbReference type="SUPFAM" id="SSF52025">
    <property type="entry name" value="PA domain"/>
    <property type="match status" value="1"/>
</dbReference>
<keyword evidence="7" id="KW-0732">Signal</keyword>
<dbReference type="GO" id="GO:0046872">
    <property type="term" value="F:metal ion binding"/>
    <property type="evidence" value="ECO:0007669"/>
    <property type="project" value="UniProtKB-KW"/>
</dbReference>
<name>A0A151GK98_DRECN</name>
<keyword evidence="5 7" id="KW-0378">Hydrolase</keyword>
<sequence length="475" mass="51154">MKLSLGVLCTSLLGAEAAAARRPQLTPEAVAADVDWIGLKNVLGNLYTIAKNHGGNRAFGLPGYRFSMDYVLQRVRIRFDKYFHTEVQEFTQLYYQLNEISLAGPEGQDIPVFSMIYNAATPRPHGITAPLINIPVDDDRGSACFADQWNGIDASGKIALIKRGKCSVDAKAKLATAHGALAVIIYSEAGGINYPAYLTAENAGKLVPIGGVGAGVGSNWSQRLAAGEQLKVRLIVDAITEPRRCWNIISETREGDPNNVVLIGTHLDSVPTGPGINDNGSGIAALLEMVNSFRKFTGLKNKIRFAWWGAEEVGLVGSSHYASSLNETEADKIRLYMNFDTIGSRRPNYTVEANDDADRIAAAPLLEHLLLHGGLPAKIVPYSPMSSNYYGFIKLGIPTTGITAGTMFPLDNPPDPCFHEACDDIDNVSQQAVVANSRAAAYAAAKFALSLDGVPARNKTTAMARAGETLQLPYW</sequence>
<dbReference type="EC" id="3.4.-.-" evidence="7"/>
<proteinExistence type="inferred from homology"/>
<evidence type="ECO:0000256" key="7">
    <source>
        <dbReference type="RuleBase" id="RU361240"/>
    </source>
</evidence>
<dbReference type="InterPro" id="IPR045175">
    <property type="entry name" value="M28_fam"/>
</dbReference>
<dbReference type="PANTHER" id="PTHR12147:SF26">
    <property type="entry name" value="PEPTIDASE M28 DOMAIN-CONTAINING PROTEIN"/>
    <property type="match status" value="1"/>
</dbReference>
<evidence type="ECO:0000256" key="2">
    <source>
        <dbReference type="ARBA" id="ARBA00005634"/>
    </source>
</evidence>
<dbReference type="CDD" id="cd04816">
    <property type="entry name" value="PA_SaNapH_like"/>
    <property type="match status" value="1"/>
</dbReference>
<gene>
    <name evidence="10" type="ORF">DCS_04546</name>
</gene>
<keyword evidence="10" id="KW-0031">Aminopeptidase</keyword>
<evidence type="ECO:0000313" key="10">
    <source>
        <dbReference type="EMBL" id="KYK57535.1"/>
    </source>
</evidence>
<dbReference type="InParanoid" id="A0A151GK98"/>
<dbReference type="InterPro" id="IPR007484">
    <property type="entry name" value="Peptidase_M28"/>
</dbReference>
<keyword evidence="3 7" id="KW-0645">Protease</keyword>
<dbReference type="Gene3D" id="3.50.30.30">
    <property type="match status" value="1"/>
</dbReference>
<dbReference type="PANTHER" id="PTHR12147">
    <property type="entry name" value="METALLOPEPTIDASE M28 FAMILY MEMBER"/>
    <property type="match status" value="1"/>
</dbReference>
<evidence type="ECO:0000256" key="6">
    <source>
        <dbReference type="ARBA" id="ARBA00022833"/>
    </source>
</evidence>
<dbReference type="OrthoDB" id="10013407at2759"/>
<reference evidence="10 11" key="1">
    <citation type="journal article" date="2016" name="Sci. Rep.">
        <title>Insights into Adaptations to a Near-Obligate Nematode Endoparasitic Lifestyle from the Finished Genome of Drechmeria coniospora.</title>
        <authorList>
            <person name="Zhang L."/>
            <person name="Zhou Z."/>
            <person name="Guo Q."/>
            <person name="Fokkens L."/>
            <person name="Miskei M."/>
            <person name="Pocsi I."/>
            <person name="Zhang W."/>
            <person name="Chen M."/>
            <person name="Wang L."/>
            <person name="Sun Y."/>
            <person name="Donzelli B.G."/>
            <person name="Gibson D.M."/>
            <person name="Nelson D.R."/>
            <person name="Luo J.G."/>
            <person name="Rep M."/>
            <person name="Liu H."/>
            <person name="Yang S."/>
            <person name="Wang J."/>
            <person name="Krasnoff S.B."/>
            <person name="Xu Y."/>
            <person name="Molnar I."/>
            <person name="Lin M."/>
        </authorList>
    </citation>
    <scope>NUCLEOTIDE SEQUENCE [LARGE SCALE GENOMIC DNA]</scope>
    <source>
        <strain evidence="10 11">ARSEF 6962</strain>
    </source>
</reference>
<keyword evidence="6 7" id="KW-0862">Zinc</keyword>
<protein>
    <recommendedName>
        <fullName evidence="7">Peptide hydrolase</fullName>
        <ecNumber evidence="7">3.4.-.-</ecNumber>
    </recommendedName>
</protein>
<dbReference type="STRING" id="98403.A0A151GK98"/>
<evidence type="ECO:0000256" key="1">
    <source>
        <dbReference type="ARBA" id="ARBA00001947"/>
    </source>
</evidence>
<dbReference type="GO" id="GO:0008235">
    <property type="term" value="F:metalloexopeptidase activity"/>
    <property type="evidence" value="ECO:0007669"/>
    <property type="project" value="InterPro"/>
</dbReference>
<evidence type="ECO:0000259" key="8">
    <source>
        <dbReference type="Pfam" id="PF02225"/>
    </source>
</evidence>
<evidence type="ECO:0000256" key="5">
    <source>
        <dbReference type="ARBA" id="ARBA00022801"/>
    </source>
</evidence>
<keyword evidence="11" id="KW-1185">Reference proteome</keyword>
<dbReference type="Proteomes" id="UP000076580">
    <property type="component" value="Chromosome 02"/>
</dbReference>
<dbReference type="RefSeq" id="XP_040656887.1">
    <property type="nucleotide sequence ID" value="XM_040801854.1"/>
</dbReference>
<dbReference type="GO" id="GO:0004177">
    <property type="term" value="F:aminopeptidase activity"/>
    <property type="evidence" value="ECO:0007669"/>
    <property type="project" value="UniProtKB-KW"/>
</dbReference>
<dbReference type="Gene3D" id="3.40.630.10">
    <property type="entry name" value="Zn peptidases"/>
    <property type="match status" value="1"/>
</dbReference>
<dbReference type="AlphaFoldDB" id="A0A151GK98"/>
<feature type="chain" id="PRO_5007358732" description="Peptide hydrolase" evidence="7">
    <location>
        <begin position="21"/>
        <end position="475"/>
    </location>
</feature>
<feature type="domain" description="PA" evidence="8">
    <location>
        <begin position="128"/>
        <end position="218"/>
    </location>
</feature>
<dbReference type="Pfam" id="PF04389">
    <property type="entry name" value="Peptidase_M28"/>
    <property type="match status" value="1"/>
</dbReference>
<evidence type="ECO:0000256" key="4">
    <source>
        <dbReference type="ARBA" id="ARBA00022723"/>
    </source>
</evidence>
<dbReference type="InterPro" id="IPR003137">
    <property type="entry name" value="PA_domain"/>
</dbReference>
<feature type="signal peptide" evidence="7">
    <location>
        <begin position="1"/>
        <end position="20"/>
    </location>
</feature>
<feature type="domain" description="Peptidase M28" evidence="9">
    <location>
        <begin position="247"/>
        <end position="442"/>
    </location>
</feature>
<comment type="similarity">
    <text evidence="2">Belongs to the peptidase M28 family. M28B subfamily.</text>
</comment>
<dbReference type="SUPFAM" id="SSF53187">
    <property type="entry name" value="Zn-dependent exopeptidases"/>
    <property type="match status" value="1"/>
</dbReference>
<dbReference type="GeneID" id="63717189"/>
<dbReference type="EMBL" id="LAYC01000002">
    <property type="protein sequence ID" value="KYK57535.1"/>
    <property type="molecule type" value="Genomic_DNA"/>
</dbReference>
<comment type="cofactor">
    <cofactor evidence="1">
        <name>Zn(2+)</name>
        <dbReference type="ChEBI" id="CHEBI:29105"/>
    </cofactor>
</comment>
<evidence type="ECO:0000256" key="3">
    <source>
        <dbReference type="ARBA" id="ARBA00022670"/>
    </source>
</evidence>
<dbReference type="GO" id="GO:0006508">
    <property type="term" value="P:proteolysis"/>
    <property type="evidence" value="ECO:0007669"/>
    <property type="project" value="UniProtKB-KW"/>
</dbReference>
<evidence type="ECO:0000313" key="11">
    <source>
        <dbReference type="Proteomes" id="UP000076580"/>
    </source>
</evidence>
<accession>A0A151GK98</accession>
<dbReference type="InterPro" id="IPR046450">
    <property type="entry name" value="PA_dom_sf"/>
</dbReference>
<dbReference type="Pfam" id="PF02225">
    <property type="entry name" value="PA"/>
    <property type="match status" value="1"/>
</dbReference>
<organism evidence="10 11">
    <name type="scientific">Drechmeria coniospora</name>
    <name type="common">Nematophagous fungus</name>
    <name type="synonym">Meria coniospora</name>
    <dbReference type="NCBI Taxonomy" id="98403"/>
    <lineage>
        <taxon>Eukaryota</taxon>
        <taxon>Fungi</taxon>
        <taxon>Dikarya</taxon>
        <taxon>Ascomycota</taxon>
        <taxon>Pezizomycotina</taxon>
        <taxon>Sordariomycetes</taxon>
        <taxon>Hypocreomycetidae</taxon>
        <taxon>Hypocreales</taxon>
        <taxon>Ophiocordycipitaceae</taxon>
        <taxon>Drechmeria</taxon>
    </lineage>
</organism>
<keyword evidence="4 7" id="KW-0479">Metal-binding</keyword>
<comment type="caution">
    <text evidence="10">The sequence shown here is derived from an EMBL/GenBank/DDBJ whole genome shotgun (WGS) entry which is preliminary data.</text>
</comment>